<proteinExistence type="predicted"/>
<evidence type="ECO:0000256" key="1">
    <source>
        <dbReference type="SAM" id="MobiDB-lite"/>
    </source>
</evidence>
<feature type="compositionally biased region" description="Basic and acidic residues" evidence="1">
    <location>
        <begin position="26"/>
        <end position="41"/>
    </location>
</feature>
<evidence type="ECO:0000313" key="2">
    <source>
        <dbReference type="EMBL" id="KAJ3554578.1"/>
    </source>
</evidence>
<dbReference type="EMBL" id="JANPWZ010003044">
    <property type="protein sequence ID" value="KAJ3554578.1"/>
    <property type="molecule type" value="Genomic_DNA"/>
</dbReference>
<organism evidence="2 3">
    <name type="scientific">Xylaria arbuscula</name>
    <dbReference type="NCBI Taxonomy" id="114810"/>
    <lineage>
        <taxon>Eukaryota</taxon>
        <taxon>Fungi</taxon>
        <taxon>Dikarya</taxon>
        <taxon>Ascomycota</taxon>
        <taxon>Pezizomycotina</taxon>
        <taxon>Sordariomycetes</taxon>
        <taxon>Xylariomycetidae</taxon>
        <taxon>Xylariales</taxon>
        <taxon>Xylariaceae</taxon>
        <taxon>Xylaria</taxon>
    </lineage>
</organism>
<gene>
    <name evidence="2" type="ORF">NPX13_g10580</name>
</gene>
<keyword evidence="3" id="KW-1185">Reference proteome</keyword>
<feature type="compositionally biased region" description="Polar residues" evidence="1">
    <location>
        <begin position="95"/>
        <end position="113"/>
    </location>
</feature>
<accession>A0A9W8THD1</accession>
<feature type="region of interest" description="Disordered" evidence="1">
    <location>
        <begin position="1"/>
        <end position="141"/>
    </location>
</feature>
<feature type="compositionally biased region" description="Basic and acidic residues" evidence="1">
    <location>
        <begin position="131"/>
        <end position="141"/>
    </location>
</feature>
<dbReference type="Proteomes" id="UP001148614">
    <property type="component" value="Unassembled WGS sequence"/>
</dbReference>
<name>A0A9W8THD1_9PEZI</name>
<protein>
    <submittedName>
        <fullName evidence="2">Uncharacterized protein</fullName>
    </submittedName>
</protein>
<reference evidence="2" key="1">
    <citation type="submission" date="2022-07" db="EMBL/GenBank/DDBJ databases">
        <title>Genome Sequence of Xylaria arbuscula.</title>
        <authorList>
            <person name="Buettner E."/>
        </authorList>
    </citation>
    <scope>NUCLEOTIDE SEQUENCE</scope>
    <source>
        <strain evidence="2">VT107</strain>
    </source>
</reference>
<dbReference type="AlphaFoldDB" id="A0A9W8THD1"/>
<dbReference type="VEuPathDB" id="FungiDB:F4678DRAFT_461490"/>
<comment type="caution">
    <text evidence="2">The sequence shown here is derived from an EMBL/GenBank/DDBJ whole genome shotgun (WGS) entry which is preliminary data.</text>
</comment>
<evidence type="ECO:0000313" key="3">
    <source>
        <dbReference type="Proteomes" id="UP001148614"/>
    </source>
</evidence>
<sequence>MPMMMQQQHSPPPVYSPDTQNGWLRYKPELPGEPAHKHELPGDVMHANAQGDNNNNNNGGDDGVNRMDSIQRTPHESYPPTDYEIHHHHYHRGSETSSLPFVSPQSTGSTEVPSQAVGGHQRTGSTNMDPISEHRYDDRQY</sequence>